<dbReference type="GO" id="GO:0016020">
    <property type="term" value="C:membrane"/>
    <property type="evidence" value="ECO:0007669"/>
    <property type="project" value="UniProtKB-SubCell"/>
</dbReference>
<dbReference type="AlphaFoldDB" id="A0A125T2P7"/>
<evidence type="ECO:0000256" key="2">
    <source>
        <dbReference type="ARBA" id="ARBA00009370"/>
    </source>
</evidence>
<proteinExistence type="inferred from homology"/>
<evidence type="ECO:0000259" key="10">
    <source>
        <dbReference type="Pfam" id="PF10502"/>
    </source>
</evidence>
<keyword evidence="6 8" id="KW-0378">Hydrolase</keyword>
<dbReference type="PROSITE" id="PS00501">
    <property type="entry name" value="SPASE_I_1"/>
    <property type="match status" value="1"/>
</dbReference>
<dbReference type="InterPro" id="IPR036286">
    <property type="entry name" value="LexA/Signal_pep-like_sf"/>
</dbReference>
<dbReference type="InterPro" id="IPR000223">
    <property type="entry name" value="Pept_S26A_signal_pept_1"/>
</dbReference>
<evidence type="ECO:0000256" key="6">
    <source>
        <dbReference type="ARBA" id="ARBA00022801"/>
    </source>
</evidence>
<dbReference type="KEGG" id="hhk:HH1059_16020"/>
<feature type="active site" evidence="7">
    <location>
        <position position="124"/>
    </location>
</feature>
<evidence type="ECO:0000256" key="8">
    <source>
        <dbReference type="RuleBase" id="RU003993"/>
    </source>
</evidence>
<comment type="subcellular location">
    <subcellularLocation>
        <location evidence="9">Membrane</location>
        <topology evidence="9">Multi-pass membrane protein</topology>
    </subcellularLocation>
</comment>
<dbReference type="RefSeq" id="WP_096409695.1">
    <property type="nucleotide sequence ID" value="NZ_AP017372.2"/>
</dbReference>
<comment type="similarity">
    <text evidence="2 9">Belongs to the peptidase S26 family.</text>
</comment>
<accession>A0A125T2P7</accession>
<dbReference type="EC" id="3.4.21.89" evidence="3 8"/>
<dbReference type="GO" id="GO:0004252">
    <property type="term" value="F:serine-type endopeptidase activity"/>
    <property type="evidence" value="ECO:0007669"/>
    <property type="project" value="InterPro"/>
</dbReference>
<dbReference type="Gene3D" id="2.10.109.10">
    <property type="entry name" value="Umud Fragment, subunit A"/>
    <property type="match status" value="1"/>
</dbReference>
<evidence type="ECO:0000256" key="3">
    <source>
        <dbReference type="ARBA" id="ARBA00013208"/>
    </source>
</evidence>
<evidence type="ECO:0000256" key="1">
    <source>
        <dbReference type="ARBA" id="ARBA00000677"/>
    </source>
</evidence>
<keyword evidence="8" id="KW-0472">Membrane</keyword>
<keyword evidence="5 8" id="KW-0645">Protease</keyword>
<dbReference type="PRINTS" id="PR00727">
    <property type="entry name" value="LEADERPTASE"/>
</dbReference>
<keyword evidence="8" id="KW-0812">Transmembrane</keyword>
<dbReference type="InterPro" id="IPR019758">
    <property type="entry name" value="Pept_S26A_signal_pept_1_CS"/>
</dbReference>
<evidence type="ECO:0000313" key="11">
    <source>
        <dbReference type="EMBL" id="BAU58313.1"/>
    </source>
</evidence>
<evidence type="ECO:0000256" key="5">
    <source>
        <dbReference type="ARBA" id="ARBA00022670"/>
    </source>
</evidence>
<dbReference type="GO" id="GO:0009003">
    <property type="term" value="F:signal peptidase activity"/>
    <property type="evidence" value="ECO:0007669"/>
    <property type="project" value="UniProtKB-EC"/>
</dbReference>
<comment type="catalytic activity">
    <reaction evidence="1 8">
        <text>Cleavage of hydrophobic, N-terminal signal or leader sequences from secreted and periplasmic proteins.</text>
        <dbReference type="EC" id="3.4.21.89"/>
    </reaction>
</comment>
<feature type="active site" evidence="7">
    <location>
        <position position="69"/>
    </location>
</feature>
<reference evidence="11" key="1">
    <citation type="submission" date="2016-02" db="EMBL/GenBank/DDBJ databases">
        <title>Halorhodospira halochloris DSM-1059 complete genome, version 2.</title>
        <authorList>
            <person name="Tsukatani Y."/>
        </authorList>
    </citation>
    <scope>NUCLEOTIDE SEQUENCE</scope>
    <source>
        <strain evidence="11">DSM 1059</strain>
    </source>
</reference>
<keyword evidence="8" id="KW-1133">Transmembrane helix</keyword>
<dbReference type="PANTHER" id="PTHR43390">
    <property type="entry name" value="SIGNAL PEPTIDASE I"/>
    <property type="match status" value="1"/>
</dbReference>
<dbReference type="InterPro" id="IPR019756">
    <property type="entry name" value="Pept_S26A_signal_pept_1_Ser-AS"/>
</dbReference>
<evidence type="ECO:0000313" key="12">
    <source>
        <dbReference type="Proteomes" id="UP000218890"/>
    </source>
</evidence>
<name>A0A125T2P7_HALHR</name>
<evidence type="ECO:0000256" key="7">
    <source>
        <dbReference type="PIRSR" id="PIRSR600223-1"/>
    </source>
</evidence>
<dbReference type="CDD" id="cd06530">
    <property type="entry name" value="S26_SPase_I"/>
    <property type="match status" value="1"/>
</dbReference>
<dbReference type="Proteomes" id="UP000218890">
    <property type="component" value="Chromosome"/>
</dbReference>
<dbReference type="PANTHER" id="PTHR43390:SF1">
    <property type="entry name" value="CHLOROPLAST PROCESSING PEPTIDASE"/>
    <property type="match status" value="1"/>
</dbReference>
<evidence type="ECO:0000256" key="4">
    <source>
        <dbReference type="ARBA" id="ARBA00019232"/>
    </source>
</evidence>
<dbReference type="PROSITE" id="PS00760">
    <property type="entry name" value="SPASE_I_2"/>
    <property type="match status" value="1"/>
</dbReference>
<protein>
    <recommendedName>
        <fullName evidence="4 8">Signal peptidase I</fullName>
        <ecNumber evidence="3 8">3.4.21.89</ecNumber>
    </recommendedName>
</protein>
<dbReference type="InterPro" id="IPR019757">
    <property type="entry name" value="Pept_S26A_signal_pept_1_Lys-AS"/>
</dbReference>
<dbReference type="NCBIfam" id="TIGR02227">
    <property type="entry name" value="sigpep_I_bact"/>
    <property type="match status" value="1"/>
</dbReference>
<keyword evidence="12" id="KW-1185">Reference proteome</keyword>
<dbReference type="PROSITE" id="PS00761">
    <property type="entry name" value="SPASE_I_3"/>
    <property type="match status" value="1"/>
</dbReference>
<gene>
    <name evidence="11" type="primary">lepB-1</name>
    <name evidence="11" type="ORF">HH1059_16020</name>
</gene>
<dbReference type="Pfam" id="PF10502">
    <property type="entry name" value="Peptidase_S26"/>
    <property type="match status" value="1"/>
</dbReference>
<evidence type="ECO:0000256" key="9">
    <source>
        <dbReference type="RuleBase" id="RU362042"/>
    </source>
</evidence>
<dbReference type="OrthoDB" id="9815782at2"/>
<comment type="caution">
    <text evidence="9">Lacks conserved residue(s) required for the propagation of feature annotation.</text>
</comment>
<dbReference type="GO" id="GO:0006465">
    <property type="term" value="P:signal peptide processing"/>
    <property type="evidence" value="ECO:0007669"/>
    <property type="project" value="InterPro"/>
</dbReference>
<feature type="transmembrane region" description="Helical" evidence="8">
    <location>
        <begin position="43"/>
        <end position="60"/>
    </location>
</feature>
<dbReference type="SUPFAM" id="SSF51306">
    <property type="entry name" value="LexA/Signal peptidase"/>
    <property type="match status" value="1"/>
</dbReference>
<organism evidence="11 12">
    <name type="scientific">Halorhodospira halochloris</name>
    <name type="common">Ectothiorhodospira halochloris</name>
    <dbReference type="NCBI Taxonomy" id="1052"/>
    <lineage>
        <taxon>Bacteria</taxon>
        <taxon>Pseudomonadati</taxon>
        <taxon>Pseudomonadota</taxon>
        <taxon>Gammaproteobacteria</taxon>
        <taxon>Chromatiales</taxon>
        <taxon>Ectothiorhodospiraceae</taxon>
        <taxon>Halorhodospira</taxon>
    </lineage>
</organism>
<feature type="domain" description="Peptidase S26" evidence="10">
    <location>
        <begin position="43"/>
        <end position="232"/>
    </location>
</feature>
<dbReference type="EMBL" id="AP017372">
    <property type="protein sequence ID" value="BAU58313.1"/>
    <property type="molecule type" value="Genomic_DNA"/>
</dbReference>
<sequence length="251" mass="28857">MNFELLLVVLTILTALVWGWDKWLREREGVDRSQDPWYIDLPRSLFPIILIVLLLRSFIAEPFRIPSGSMLPTLQAGDFILVNKSAYGIRLPLLRTRLFGEGEPERGEVAVFRYPRDPSQDYIKRVIGLPGDEISYQNRVFYVNGEPLEQSHVGPYQRSDAGGSARVYREQADDNEYRIIHHEEPATGSFTYTVPEGHYFTVGDNRDRSADSRVWGPVSDDYLAGRAMMIWMSWDSEEGGLAWDRIGQRIE</sequence>
<dbReference type="InterPro" id="IPR019533">
    <property type="entry name" value="Peptidase_S26"/>
</dbReference>